<proteinExistence type="predicted"/>
<keyword evidence="1" id="KW-0812">Transmembrane</keyword>
<keyword evidence="1" id="KW-0472">Membrane</keyword>
<evidence type="ECO:0000313" key="3">
    <source>
        <dbReference type="EMBL" id="RAM62839.1"/>
    </source>
</evidence>
<protein>
    <recommendedName>
        <fullName evidence="2">Putative zinc-finger domain-containing protein</fullName>
    </recommendedName>
</protein>
<feature type="domain" description="Putative zinc-finger" evidence="2">
    <location>
        <begin position="10"/>
        <end position="42"/>
    </location>
</feature>
<keyword evidence="1" id="KW-1133">Transmembrane helix</keyword>
<sequence length="221" mass="24266">MTEYEIYSHDEIERLLPWFVNGTLDEDQQQAIRIHLKSCAKCNAAYEWACRERAVIHMEQDPIPDVEANLARMMARIGPASSKAPFKAKAGKGAALFGKLFSWFAPRPWVPVALAIQTVLIVALGLGGLMQSNVQQSDAKQYVALSDANTGKMKIAIVFRPDTTVQKMQDILRAINANIVAGPTVTFAYVVEVPVSEEASAVRHFKLAPEISLVQSLGQGN</sequence>
<dbReference type="Proteomes" id="UP000248631">
    <property type="component" value="Unassembled WGS sequence"/>
</dbReference>
<keyword evidence="4" id="KW-1185">Reference proteome</keyword>
<dbReference type="InterPro" id="IPR027383">
    <property type="entry name" value="Znf_put"/>
</dbReference>
<comment type="caution">
    <text evidence="3">The sequence shown here is derived from an EMBL/GenBank/DDBJ whole genome shotgun (WGS) entry which is preliminary data.</text>
</comment>
<reference evidence="3 4" key="1">
    <citation type="submission" date="2014-12" db="EMBL/GenBank/DDBJ databases">
        <title>Complete genome sequence of Herbaspirillum rubrisubalbicans Os38.</title>
        <authorList>
            <person name="Chen M."/>
            <person name="An Q."/>
        </authorList>
    </citation>
    <scope>NUCLEOTIDE SEQUENCE [LARGE SCALE GENOMIC DNA]</scope>
    <source>
        <strain evidence="3 4">Os38</strain>
    </source>
</reference>
<organism evidence="3 4">
    <name type="scientific">Herbaspirillum rubrisubalbicans</name>
    <dbReference type="NCBI Taxonomy" id="80842"/>
    <lineage>
        <taxon>Bacteria</taxon>
        <taxon>Pseudomonadati</taxon>
        <taxon>Pseudomonadota</taxon>
        <taxon>Betaproteobacteria</taxon>
        <taxon>Burkholderiales</taxon>
        <taxon>Oxalobacteraceae</taxon>
        <taxon>Herbaspirillum</taxon>
    </lineage>
</organism>
<feature type="transmembrane region" description="Helical" evidence="1">
    <location>
        <begin position="109"/>
        <end position="130"/>
    </location>
</feature>
<evidence type="ECO:0000259" key="2">
    <source>
        <dbReference type="Pfam" id="PF13490"/>
    </source>
</evidence>
<evidence type="ECO:0000256" key="1">
    <source>
        <dbReference type="SAM" id="Phobius"/>
    </source>
</evidence>
<dbReference type="InterPro" id="IPR041916">
    <property type="entry name" value="Anti_sigma_zinc_sf"/>
</dbReference>
<dbReference type="Pfam" id="PF13490">
    <property type="entry name" value="zf-HC2"/>
    <property type="match status" value="1"/>
</dbReference>
<dbReference type="Gene3D" id="1.10.10.1320">
    <property type="entry name" value="Anti-sigma factor, zinc-finger domain"/>
    <property type="match status" value="1"/>
</dbReference>
<accession>A0ABX9BXY7</accession>
<dbReference type="RefSeq" id="WP_112069453.1">
    <property type="nucleotide sequence ID" value="NZ_JUGD01000024.1"/>
</dbReference>
<evidence type="ECO:0000313" key="4">
    <source>
        <dbReference type="Proteomes" id="UP000248631"/>
    </source>
</evidence>
<gene>
    <name evidence="3" type="ORF">RB24_19625</name>
</gene>
<dbReference type="EMBL" id="JUGD01000024">
    <property type="protein sequence ID" value="RAM62839.1"/>
    <property type="molecule type" value="Genomic_DNA"/>
</dbReference>
<name>A0ABX9BXY7_9BURK</name>